<dbReference type="Pfam" id="PF00005">
    <property type="entry name" value="ABC_tran"/>
    <property type="match status" value="1"/>
</dbReference>
<reference evidence="10 11" key="1">
    <citation type="submission" date="2018-04" db="EMBL/GenBank/DDBJ databases">
        <title>Thalassorhabdus spongiae gen. nov., sp. nov., isolated from a marine sponge in South-West Iceland.</title>
        <authorList>
            <person name="Knobloch S."/>
            <person name="Daussin A."/>
            <person name="Johannsson R."/>
            <person name="Marteinsson V.T."/>
        </authorList>
    </citation>
    <scope>NUCLEOTIDE SEQUENCE [LARGE SCALE GENOMIC DNA]</scope>
    <source>
        <strain evidence="10 11">Hp12</strain>
    </source>
</reference>
<dbReference type="GO" id="GO:0015697">
    <property type="term" value="P:quaternary ammonium group transport"/>
    <property type="evidence" value="ECO:0007669"/>
    <property type="project" value="UniProtKB-ARBA"/>
</dbReference>
<keyword evidence="3" id="KW-0410">Iron transport</keyword>
<evidence type="ECO:0000256" key="2">
    <source>
        <dbReference type="ARBA" id="ARBA00022475"/>
    </source>
</evidence>
<dbReference type="InterPro" id="IPR003593">
    <property type="entry name" value="AAA+_ATPase"/>
</dbReference>
<dbReference type="EMBL" id="QDDL01000008">
    <property type="protein sequence ID" value="PVZ66321.1"/>
    <property type="molecule type" value="Genomic_DNA"/>
</dbReference>
<gene>
    <name evidence="10" type="ORF">DC094_16610</name>
</gene>
<dbReference type="SUPFAM" id="SSF52540">
    <property type="entry name" value="P-loop containing nucleoside triphosphate hydrolases"/>
    <property type="match status" value="1"/>
</dbReference>
<evidence type="ECO:0000256" key="5">
    <source>
        <dbReference type="ARBA" id="ARBA00022840"/>
    </source>
</evidence>
<proteinExistence type="predicted"/>
<dbReference type="SUPFAM" id="SSF50331">
    <property type="entry name" value="MOP-like"/>
    <property type="match status" value="1"/>
</dbReference>
<dbReference type="InterPro" id="IPR008995">
    <property type="entry name" value="Mo/tungstate-bd_C_term_dom"/>
</dbReference>
<evidence type="ECO:0000259" key="9">
    <source>
        <dbReference type="PROSITE" id="PS50893"/>
    </source>
</evidence>
<dbReference type="GO" id="GO:0016887">
    <property type="term" value="F:ATP hydrolysis activity"/>
    <property type="evidence" value="ECO:0007669"/>
    <property type="project" value="InterPro"/>
</dbReference>
<evidence type="ECO:0000256" key="6">
    <source>
        <dbReference type="ARBA" id="ARBA00023004"/>
    </source>
</evidence>
<dbReference type="InterPro" id="IPR003439">
    <property type="entry name" value="ABC_transporter-like_ATP-bd"/>
</dbReference>
<protein>
    <submittedName>
        <fullName evidence="10">ABC transporter ATP-binding protein</fullName>
    </submittedName>
</protein>
<keyword evidence="5 10" id="KW-0067">ATP-binding</keyword>
<comment type="caution">
    <text evidence="10">The sequence shown here is derived from an EMBL/GenBank/DDBJ whole genome shotgun (WGS) entry which is preliminary data.</text>
</comment>
<dbReference type="PANTHER" id="PTHR42781:SF4">
    <property type="entry name" value="SPERMIDINE_PUTRESCINE IMPORT ATP-BINDING PROTEIN POTA"/>
    <property type="match status" value="1"/>
</dbReference>
<name>A0A2V1GQR3_9GAMM</name>
<accession>A0A2V1GQR3</accession>
<dbReference type="Gene3D" id="3.40.50.300">
    <property type="entry name" value="P-loop containing nucleotide triphosphate hydrolases"/>
    <property type="match status" value="1"/>
</dbReference>
<dbReference type="Proteomes" id="UP000244906">
    <property type="component" value="Unassembled WGS sequence"/>
</dbReference>
<dbReference type="FunFam" id="3.40.50.300:FF:000425">
    <property type="entry name" value="Probable ABC transporter, ATP-binding subunit"/>
    <property type="match status" value="1"/>
</dbReference>
<keyword evidence="8" id="KW-0472">Membrane</keyword>
<dbReference type="InterPro" id="IPR050093">
    <property type="entry name" value="ABC_SmlMolc_Importer"/>
</dbReference>
<dbReference type="Gene3D" id="2.40.50.100">
    <property type="match status" value="1"/>
</dbReference>
<evidence type="ECO:0000256" key="8">
    <source>
        <dbReference type="ARBA" id="ARBA00023136"/>
    </source>
</evidence>
<feature type="domain" description="ABC transporter" evidence="9">
    <location>
        <begin position="23"/>
        <end position="255"/>
    </location>
</feature>
<keyword evidence="4" id="KW-0547">Nucleotide-binding</keyword>
<evidence type="ECO:0000313" key="11">
    <source>
        <dbReference type="Proteomes" id="UP000244906"/>
    </source>
</evidence>
<organism evidence="10 11">
    <name type="scientific">Pelagibaculum spongiae</name>
    <dbReference type="NCBI Taxonomy" id="2080658"/>
    <lineage>
        <taxon>Bacteria</taxon>
        <taxon>Pseudomonadati</taxon>
        <taxon>Pseudomonadota</taxon>
        <taxon>Gammaproteobacteria</taxon>
        <taxon>Oceanospirillales</taxon>
        <taxon>Pelagibaculum</taxon>
    </lineage>
</organism>
<evidence type="ECO:0000256" key="1">
    <source>
        <dbReference type="ARBA" id="ARBA00022448"/>
    </source>
</evidence>
<keyword evidence="7" id="KW-0406">Ion transport</keyword>
<dbReference type="GO" id="GO:0015408">
    <property type="term" value="F:ABC-type ferric iron transporter activity"/>
    <property type="evidence" value="ECO:0007669"/>
    <property type="project" value="InterPro"/>
</dbReference>
<dbReference type="InterPro" id="IPR015853">
    <property type="entry name" value="ABC_transpr_FbpC"/>
</dbReference>
<evidence type="ECO:0000256" key="4">
    <source>
        <dbReference type="ARBA" id="ARBA00022741"/>
    </source>
</evidence>
<sequence length="373" mass="41078">MSLAGATLAERKSAYLRENKLLLELDNISCNFGQQPVVKDLSFNLDQAHQACLLGASGCGKTTVLRAIAGFQPICQGEIRLDGMSISRANYSLPVEQRGIGMVFQDYALFPHLTVAQNIAFGLKNRTPSQQQNMIAEMLELVGLEDTRNRFPHELSGGQQQRVATARALAPEPRLLLLDEPFSNLDASLRERLVGDLSEILKQRETAALLVTHDQQEAFALADQIAVLQAGELLQMASPQTLYQQPAQVAVAEFVGQGSWLEGVLTNVGTIKTSLGELSGVICPDQQQLCFDSPEALKQYSGQSAKILIRPEQLQLDDQSRYQAKLIRKVYQGGNYLLTLELVGKNLLCKTPWQTSTNLELQKMVGIKINNTQ</sequence>
<keyword evidence="1" id="KW-0813">Transport</keyword>
<keyword evidence="2" id="KW-1003">Cell membrane</keyword>
<dbReference type="InterPro" id="IPR027417">
    <property type="entry name" value="P-loop_NTPase"/>
</dbReference>
<dbReference type="GO" id="GO:0005524">
    <property type="term" value="F:ATP binding"/>
    <property type="evidence" value="ECO:0007669"/>
    <property type="project" value="UniProtKB-KW"/>
</dbReference>
<keyword evidence="6" id="KW-0408">Iron</keyword>
<dbReference type="PANTHER" id="PTHR42781">
    <property type="entry name" value="SPERMIDINE/PUTRESCINE IMPORT ATP-BINDING PROTEIN POTA"/>
    <property type="match status" value="1"/>
</dbReference>
<dbReference type="GO" id="GO:0016020">
    <property type="term" value="C:membrane"/>
    <property type="evidence" value="ECO:0007669"/>
    <property type="project" value="InterPro"/>
</dbReference>
<evidence type="ECO:0000256" key="7">
    <source>
        <dbReference type="ARBA" id="ARBA00023065"/>
    </source>
</evidence>
<evidence type="ECO:0000313" key="10">
    <source>
        <dbReference type="EMBL" id="PVZ66321.1"/>
    </source>
</evidence>
<dbReference type="SMART" id="SM00382">
    <property type="entry name" value="AAA"/>
    <property type="match status" value="1"/>
</dbReference>
<dbReference type="PROSITE" id="PS50893">
    <property type="entry name" value="ABC_TRANSPORTER_2"/>
    <property type="match status" value="1"/>
</dbReference>
<dbReference type="AlphaFoldDB" id="A0A2V1GQR3"/>
<dbReference type="CDD" id="cd03259">
    <property type="entry name" value="ABC_Carb_Solutes_like"/>
    <property type="match status" value="1"/>
</dbReference>
<keyword evidence="11" id="KW-1185">Reference proteome</keyword>
<evidence type="ECO:0000256" key="3">
    <source>
        <dbReference type="ARBA" id="ARBA00022496"/>
    </source>
</evidence>